<evidence type="ECO:0000256" key="1">
    <source>
        <dbReference type="SAM" id="MobiDB-lite"/>
    </source>
</evidence>
<reference evidence="2 3" key="1">
    <citation type="submission" date="2019-05" db="EMBL/GenBank/DDBJ databases">
        <title>Another draft genome of Portunus trituberculatus and its Hox gene families provides insights of decapod evolution.</title>
        <authorList>
            <person name="Jeong J.-H."/>
            <person name="Song I."/>
            <person name="Kim S."/>
            <person name="Choi T."/>
            <person name="Kim D."/>
            <person name="Ryu S."/>
            <person name="Kim W."/>
        </authorList>
    </citation>
    <scope>NUCLEOTIDE SEQUENCE [LARGE SCALE GENOMIC DNA]</scope>
    <source>
        <tissue evidence="2">Muscle</tissue>
    </source>
</reference>
<proteinExistence type="predicted"/>
<comment type="caution">
    <text evidence="2">The sequence shown here is derived from an EMBL/GenBank/DDBJ whole genome shotgun (WGS) entry which is preliminary data.</text>
</comment>
<dbReference type="Proteomes" id="UP000324222">
    <property type="component" value="Unassembled WGS sequence"/>
</dbReference>
<organism evidence="2 3">
    <name type="scientific">Portunus trituberculatus</name>
    <name type="common">Swimming crab</name>
    <name type="synonym">Neptunus trituberculatus</name>
    <dbReference type="NCBI Taxonomy" id="210409"/>
    <lineage>
        <taxon>Eukaryota</taxon>
        <taxon>Metazoa</taxon>
        <taxon>Ecdysozoa</taxon>
        <taxon>Arthropoda</taxon>
        <taxon>Crustacea</taxon>
        <taxon>Multicrustacea</taxon>
        <taxon>Malacostraca</taxon>
        <taxon>Eumalacostraca</taxon>
        <taxon>Eucarida</taxon>
        <taxon>Decapoda</taxon>
        <taxon>Pleocyemata</taxon>
        <taxon>Brachyura</taxon>
        <taxon>Eubrachyura</taxon>
        <taxon>Portunoidea</taxon>
        <taxon>Portunidae</taxon>
        <taxon>Portuninae</taxon>
        <taxon>Portunus</taxon>
    </lineage>
</organism>
<sequence>MGLYTLEPDLCDGYGHCCRFGYRSSKCKSAPRCRSREPQTLSTSYCTAPPVWFSGPPNLYSTILGRMAPRSGPTSTLCLYQPSNQPAAFPPLPSAGAAAISLGRLNLPYLKQHGHLSLCHPELPNYASVVGAAGSPRVPATFQDVVQLLLEIQAGVRNLNVRVTACLRATTQPVLRPSLPRESVPECAGQPAAPASVCPGPASLQPVSENQPRIVSASPRPQPGSVPVQPLPQYAPDSHPRSVPPSLGLPYMNYKKSENLH</sequence>
<dbReference type="AlphaFoldDB" id="A0A5B7E877"/>
<evidence type="ECO:0000313" key="2">
    <source>
        <dbReference type="EMBL" id="MPC29958.1"/>
    </source>
</evidence>
<feature type="region of interest" description="Disordered" evidence="1">
    <location>
        <begin position="198"/>
        <end position="261"/>
    </location>
</feature>
<keyword evidence="3" id="KW-1185">Reference proteome</keyword>
<dbReference type="OrthoDB" id="3039988at2759"/>
<name>A0A5B7E877_PORTR</name>
<gene>
    <name evidence="2" type="ORF">E2C01_023212</name>
</gene>
<evidence type="ECO:0000313" key="3">
    <source>
        <dbReference type="Proteomes" id="UP000324222"/>
    </source>
</evidence>
<accession>A0A5B7E877</accession>
<dbReference type="EMBL" id="VSRR010002165">
    <property type="protein sequence ID" value="MPC29958.1"/>
    <property type="molecule type" value="Genomic_DNA"/>
</dbReference>
<protein>
    <submittedName>
        <fullName evidence="2">Uncharacterized protein</fullName>
    </submittedName>
</protein>